<sequence>MNQGSSDSPSLVPQIPSGNSGERGSSGAPKVSASELTQLQTLLGGLRAPGTGGTDAQGAERPVAVELGDIVAGGQVVETAKNNAVTDRLLNHMPPEDKSSSDTKQALEDTVRSPHYRQLFLQAANTFGHALSTGQMAPVLERFGISEDAAHAAATGSRLIFLLQFFIEFGAKFDGDTTLKSF</sequence>
<evidence type="ECO:0000313" key="6">
    <source>
        <dbReference type="EMBL" id="VDK57121.1"/>
    </source>
</evidence>
<name>A0A3P6SU82_CYLGO</name>
<dbReference type="PANTHER" id="PTHR12225">
    <property type="entry name" value="ADHESION REGULATING MOLECULE 1 110 KDA CELL MEMBRANE GLYCOPROTEIN"/>
    <property type="match status" value="1"/>
</dbReference>
<organism evidence="6 7">
    <name type="scientific">Cylicostephanus goldi</name>
    <name type="common">Nematode worm</name>
    <dbReference type="NCBI Taxonomy" id="71465"/>
    <lineage>
        <taxon>Eukaryota</taxon>
        <taxon>Metazoa</taxon>
        <taxon>Ecdysozoa</taxon>
        <taxon>Nematoda</taxon>
        <taxon>Chromadorea</taxon>
        <taxon>Rhabditida</taxon>
        <taxon>Rhabditina</taxon>
        <taxon>Rhabditomorpha</taxon>
        <taxon>Strongyloidea</taxon>
        <taxon>Strongylidae</taxon>
        <taxon>Cylicostephanus</taxon>
    </lineage>
</organism>
<dbReference type="Pfam" id="PF16550">
    <property type="entry name" value="RPN13_C"/>
    <property type="match status" value="1"/>
</dbReference>
<evidence type="ECO:0000313" key="7">
    <source>
        <dbReference type="Proteomes" id="UP000271889"/>
    </source>
</evidence>
<gene>
    <name evidence="6" type="ORF">CGOC_LOCUS3875</name>
</gene>
<feature type="domain" description="DEUBAD" evidence="5">
    <location>
        <begin position="58"/>
        <end position="175"/>
    </location>
</feature>
<dbReference type="PANTHER" id="PTHR12225:SF0">
    <property type="entry name" value="PROTEASOMAL UBIQUITIN RECEPTOR ADRM1"/>
    <property type="match status" value="1"/>
</dbReference>
<feature type="compositionally biased region" description="Low complexity" evidence="4">
    <location>
        <begin position="36"/>
        <end position="46"/>
    </location>
</feature>
<dbReference type="Proteomes" id="UP000271889">
    <property type="component" value="Unassembled WGS sequence"/>
</dbReference>
<comment type="subcellular location">
    <subcellularLocation>
        <location evidence="1">Nucleus</location>
    </subcellularLocation>
</comment>
<dbReference type="GO" id="GO:0008541">
    <property type="term" value="C:proteasome regulatory particle, lid subcomplex"/>
    <property type="evidence" value="ECO:0007669"/>
    <property type="project" value="TreeGrafter"/>
</dbReference>
<dbReference type="PROSITE" id="PS51916">
    <property type="entry name" value="DEUBAD"/>
    <property type="match status" value="1"/>
</dbReference>
<evidence type="ECO:0000256" key="1">
    <source>
        <dbReference type="ARBA" id="ARBA00004123"/>
    </source>
</evidence>
<dbReference type="OrthoDB" id="340431at2759"/>
<keyword evidence="7" id="KW-1185">Reference proteome</keyword>
<dbReference type="EMBL" id="UYRV01010054">
    <property type="protein sequence ID" value="VDK57121.1"/>
    <property type="molecule type" value="Genomic_DNA"/>
</dbReference>
<evidence type="ECO:0000256" key="3">
    <source>
        <dbReference type="ARBA" id="ARBA00023242"/>
    </source>
</evidence>
<reference evidence="6 7" key="1">
    <citation type="submission" date="2018-11" db="EMBL/GenBank/DDBJ databases">
        <authorList>
            <consortium name="Pathogen Informatics"/>
        </authorList>
    </citation>
    <scope>NUCLEOTIDE SEQUENCE [LARGE SCALE GENOMIC DNA]</scope>
</reference>
<comment type="similarity">
    <text evidence="2">Belongs to the ADRM1 family.</text>
</comment>
<feature type="compositionally biased region" description="Polar residues" evidence="4">
    <location>
        <begin position="1"/>
        <end position="23"/>
    </location>
</feature>
<dbReference type="GO" id="GO:0070628">
    <property type="term" value="F:proteasome binding"/>
    <property type="evidence" value="ECO:0007669"/>
    <property type="project" value="TreeGrafter"/>
</dbReference>
<protein>
    <recommendedName>
        <fullName evidence="5">DEUBAD domain-containing protein</fullName>
    </recommendedName>
</protein>
<evidence type="ECO:0000259" key="5">
    <source>
        <dbReference type="PROSITE" id="PS51916"/>
    </source>
</evidence>
<keyword evidence="3" id="KW-0539">Nucleus</keyword>
<evidence type="ECO:0000256" key="2">
    <source>
        <dbReference type="ARBA" id="ARBA00009216"/>
    </source>
</evidence>
<dbReference type="GO" id="GO:0005634">
    <property type="term" value="C:nucleus"/>
    <property type="evidence" value="ECO:0007669"/>
    <property type="project" value="UniProtKB-SubCell"/>
</dbReference>
<dbReference type="InterPro" id="IPR038108">
    <property type="entry name" value="RPN13_DEUBAD_sf"/>
</dbReference>
<dbReference type="InterPro" id="IPR032368">
    <property type="entry name" value="RPN13_DEUBAD"/>
</dbReference>
<dbReference type="InterPro" id="IPR006773">
    <property type="entry name" value="Rpn13/ADRM1"/>
</dbReference>
<dbReference type="GO" id="GO:0061133">
    <property type="term" value="F:endopeptidase activator activity"/>
    <property type="evidence" value="ECO:0007669"/>
    <property type="project" value="TreeGrafter"/>
</dbReference>
<dbReference type="AlphaFoldDB" id="A0A3P6SU82"/>
<dbReference type="InterPro" id="IPR044867">
    <property type="entry name" value="DEUBAD_dom"/>
</dbReference>
<feature type="region of interest" description="Disordered" evidence="4">
    <location>
        <begin position="1"/>
        <end position="58"/>
    </location>
</feature>
<proteinExistence type="inferred from homology"/>
<dbReference type="GO" id="GO:0005737">
    <property type="term" value="C:cytoplasm"/>
    <property type="evidence" value="ECO:0007669"/>
    <property type="project" value="InterPro"/>
</dbReference>
<evidence type="ECO:0000256" key="4">
    <source>
        <dbReference type="SAM" id="MobiDB-lite"/>
    </source>
</evidence>
<dbReference type="Gene3D" id="1.10.2020.20">
    <property type="match status" value="1"/>
</dbReference>
<accession>A0A3P6SU82</accession>